<feature type="compositionally biased region" description="Low complexity" evidence="1">
    <location>
        <begin position="39"/>
        <end position="102"/>
    </location>
</feature>
<dbReference type="Proteomes" id="UP000232163">
    <property type="component" value="Unassembled WGS sequence"/>
</dbReference>
<sequence>MKSRNSLTCVVAVLAGLALTACNSSESPIGVTKTDLQSAQGTQTAPGTAAGTTAAPGTPATATSVQAVTTPGTAPAPPNAAAGSTVTASGATQTGTPTAPGATRAAKLRFAPIVGAPIAAATPLSQRLSALAKQKGITLGTSADTDNTHIMKGYFSALPDGNQTTIIYVWDVLDPAGTRLHRIQGQEKVPGGGADPWSTVPPKIMEGIADKAIQGYLAWVSGAKT</sequence>
<feature type="chain" id="PRO_5014601895" description="Lipoprotein" evidence="2">
    <location>
        <begin position="21"/>
        <end position="225"/>
    </location>
</feature>
<evidence type="ECO:0000313" key="3">
    <source>
        <dbReference type="EMBL" id="PIO44854.1"/>
    </source>
</evidence>
<protein>
    <recommendedName>
        <fullName evidence="5">Lipoprotein</fullName>
    </recommendedName>
</protein>
<proteinExistence type="predicted"/>
<dbReference type="EMBL" id="MZMT01000026">
    <property type="protein sequence ID" value="PIO44854.1"/>
    <property type="molecule type" value="Genomic_DNA"/>
</dbReference>
<feature type="region of interest" description="Disordered" evidence="1">
    <location>
        <begin position="26"/>
        <end position="102"/>
    </location>
</feature>
<name>A0A2N9VZD6_9HYPH</name>
<feature type="signal peptide" evidence="2">
    <location>
        <begin position="1"/>
        <end position="20"/>
    </location>
</feature>
<dbReference type="AlphaFoldDB" id="A0A2N9VZD6"/>
<dbReference type="RefSeq" id="WP_099998202.1">
    <property type="nucleotide sequence ID" value="NZ_CP017940.1"/>
</dbReference>
<keyword evidence="4" id="KW-1185">Reference proteome</keyword>
<dbReference type="OrthoDB" id="7374881at2"/>
<accession>A0A2N9VZD6</accession>
<dbReference type="PROSITE" id="PS51257">
    <property type="entry name" value="PROKAR_LIPOPROTEIN"/>
    <property type="match status" value="1"/>
</dbReference>
<comment type="caution">
    <text evidence="3">The sequence shown here is derived from an EMBL/GenBank/DDBJ whole genome shotgun (WGS) entry which is preliminary data.</text>
</comment>
<dbReference type="KEGG" id="pht:BLM14_04010"/>
<evidence type="ECO:0000256" key="2">
    <source>
        <dbReference type="SAM" id="SignalP"/>
    </source>
</evidence>
<evidence type="ECO:0000256" key="1">
    <source>
        <dbReference type="SAM" id="MobiDB-lite"/>
    </source>
</evidence>
<organism evidence="3 4">
    <name type="scientific">Phyllobacterium zundukense</name>
    <dbReference type="NCBI Taxonomy" id="1867719"/>
    <lineage>
        <taxon>Bacteria</taxon>
        <taxon>Pseudomonadati</taxon>
        <taxon>Pseudomonadota</taxon>
        <taxon>Alphaproteobacteria</taxon>
        <taxon>Hyphomicrobiales</taxon>
        <taxon>Phyllobacteriaceae</taxon>
        <taxon>Phyllobacterium</taxon>
    </lineage>
</organism>
<reference evidence="3 4" key="1">
    <citation type="journal article" date="2017" name="Int J Environ Stud">
        <title>Does the Miocene-Pliocene relict legume Oxytropis triphylla form nitrogen-fixing nodules with a combination of bacterial strains?</title>
        <authorList>
            <person name="Safronova V."/>
            <person name="Belimov A."/>
            <person name="Sazanova A."/>
            <person name="Kuznetsova I."/>
            <person name="Popova J."/>
            <person name="Andronov E."/>
            <person name="Verkhozina A."/>
            <person name="Tikhonovich I."/>
        </authorList>
    </citation>
    <scope>NUCLEOTIDE SEQUENCE [LARGE SCALE GENOMIC DNA]</scope>
    <source>
        <strain evidence="3 4">Tri-38</strain>
    </source>
</reference>
<keyword evidence="2" id="KW-0732">Signal</keyword>
<gene>
    <name evidence="3" type="ORF">B5P45_10810</name>
</gene>
<evidence type="ECO:0000313" key="4">
    <source>
        <dbReference type="Proteomes" id="UP000232163"/>
    </source>
</evidence>
<evidence type="ECO:0008006" key="5">
    <source>
        <dbReference type="Google" id="ProtNLM"/>
    </source>
</evidence>